<name>A0AAP9LWI3_9FIRM</name>
<dbReference type="Proteomes" id="UP000501069">
    <property type="component" value="Chromosome"/>
</dbReference>
<sequence>MELIASIILIAITWAAIKAPSHRAHNRLCPPGKRLDYTQMGVDRSNGMSQRDIDIKTNNGGYDVPNDIHTTPARKR</sequence>
<reference evidence="2 3" key="1">
    <citation type="submission" date="2019-11" db="EMBL/GenBank/DDBJ databases">
        <title>FDA dAtabase for Regulatory Grade micrObial Sequences (FDA-ARGOS): Supporting development and validation of Infectious Disease Dx tests.</title>
        <authorList>
            <person name="Turner S."/>
            <person name="Byrd R."/>
            <person name="Tallon L."/>
            <person name="Sadzewicz L."/>
            <person name="Vavikolanu K."/>
            <person name="Mehta A."/>
            <person name="Aluvathingal J."/>
            <person name="Nadendla S."/>
            <person name="Myers T."/>
            <person name="Yan Y."/>
            <person name="Sichtig H."/>
        </authorList>
    </citation>
    <scope>NUCLEOTIDE SEQUENCE [LARGE SCALE GENOMIC DNA]</scope>
    <source>
        <strain evidence="2 3">FDAARGOS_739</strain>
    </source>
</reference>
<accession>A0AAP9LWI3</accession>
<evidence type="ECO:0000313" key="3">
    <source>
        <dbReference type="Proteomes" id="UP000501069"/>
    </source>
</evidence>
<evidence type="ECO:0000313" key="2">
    <source>
        <dbReference type="EMBL" id="QIX89138.1"/>
    </source>
</evidence>
<proteinExistence type="predicted"/>
<dbReference type="GeneID" id="57959565"/>
<organism evidence="2 3">
    <name type="scientific">Enterocloster clostridioformis</name>
    <dbReference type="NCBI Taxonomy" id="1531"/>
    <lineage>
        <taxon>Bacteria</taxon>
        <taxon>Bacillati</taxon>
        <taxon>Bacillota</taxon>
        <taxon>Clostridia</taxon>
        <taxon>Lachnospirales</taxon>
        <taxon>Lachnospiraceae</taxon>
        <taxon>Enterocloster</taxon>
    </lineage>
</organism>
<feature type="region of interest" description="Disordered" evidence="1">
    <location>
        <begin position="29"/>
        <end position="76"/>
    </location>
</feature>
<gene>
    <name evidence="2" type="ORF">FOC47_00180</name>
</gene>
<dbReference type="AlphaFoldDB" id="A0AAP9LWI3"/>
<dbReference type="EMBL" id="CP050964">
    <property type="protein sequence ID" value="QIX89138.1"/>
    <property type="molecule type" value="Genomic_DNA"/>
</dbReference>
<evidence type="ECO:0000256" key="1">
    <source>
        <dbReference type="SAM" id="MobiDB-lite"/>
    </source>
</evidence>
<protein>
    <submittedName>
        <fullName evidence="2">Uncharacterized protein</fullName>
    </submittedName>
</protein>
<dbReference type="RefSeq" id="WP_050815949.1">
    <property type="nucleotide sequence ID" value="NZ_CABKQO010000001.1"/>
</dbReference>